<accession>A0A9D1WEJ9</accession>
<name>A0A9D1WEJ9_9GAMM</name>
<dbReference type="EMBL" id="DXEV01000190">
    <property type="protein sequence ID" value="HIX57721.1"/>
    <property type="molecule type" value="Genomic_DNA"/>
</dbReference>
<comment type="caution">
    <text evidence="2">The sequence shown here is derived from an EMBL/GenBank/DDBJ whole genome shotgun (WGS) entry which is preliminary data.</text>
</comment>
<feature type="compositionally biased region" description="Basic and acidic residues" evidence="1">
    <location>
        <begin position="1"/>
        <end position="17"/>
    </location>
</feature>
<reference evidence="2" key="2">
    <citation type="submission" date="2021-04" db="EMBL/GenBank/DDBJ databases">
        <authorList>
            <person name="Gilroy R."/>
        </authorList>
    </citation>
    <scope>NUCLEOTIDE SEQUENCE</scope>
    <source>
        <strain evidence="2">USASDec5-558</strain>
    </source>
</reference>
<reference evidence="2" key="1">
    <citation type="journal article" date="2021" name="PeerJ">
        <title>Extensive microbial diversity within the chicken gut microbiome revealed by metagenomics and culture.</title>
        <authorList>
            <person name="Gilroy R."/>
            <person name="Ravi A."/>
            <person name="Getino M."/>
            <person name="Pursley I."/>
            <person name="Horton D.L."/>
            <person name="Alikhan N.F."/>
            <person name="Baker D."/>
            <person name="Gharbi K."/>
            <person name="Hall N."/>
            <person name="Watson M."/>
            <person name="Adriaenssens E.M."/>
            <person name="Foster-Nyarko E."/>
            <person name="Jarju S."/>
            <person name="Secka A."/>
            <person name="Antonio M."/>
            <person name="Oren A."/>
            <person name="Chaudhuri R.R."/>
            <person name="La Ragione R."/>
            <person name="Hildebrand F."/>
            <person name="Pallen M.J."/>
        </authorList>
    </citation>
    <scope>NUCLEOTIDE SEQUENCE</scope>
    <source>
        <strain evidence="2">USASDec5-558</strain>
    </source>
</reference>
<feature type="region of interest" description="Disordered" evidence="1">
    <location>
        <begin position="1"/>
        <end position="35"/>
    </location>
</feature>
<evidence type="ECO:0000313" key="3">
    <source>
        <dbReference type="Proteomes" id="UP000886829"/>
    </source>
</evidence>
<dbReference type="AlphaFoldDB" id="A0A9D1WEJ9"/>
<protein>
    <submittedName>
        <fullName evidence="2">Uncharacterized protein</fullName>
    </submittedName>
</protein>
<evidence type="ECO:0000256" key="1">
    <source>
        <dbReference type="SAM" id="MobiDB-lite"/>
    </source>
</evidence>
<gene>
    <name evidence="2" type="ORF">H9850_09670</name>
</gene>
<sequence>MKIDEETAMTDEVKSIDAEPTAPVKKGRGRPAKATAEKRTIRVSLYLNEEEKARLELLAGKLGTSFGNAAVYALMHFDKDSIEYADDAKSQASVAIRTKKSLRMQKHNKEVIKAKHSEEISKARAAYLRAKSIADRAPASTKEWKQELAEDAYKKYRALEDKYGQYVS</sequence>
<organism evidence="2 3">
    <name type="scientific">Candidatus Anaerobiospirillum pullistercoris</name>
    <dbReference type="NCBI Taxonomy" id="2838452"/>
    <lineage>
        <taxon>Bacteria</taxon>
        <taxon>Pseudomonadati</taxon>
        <taxon>Pseudomonadota</taxon>
        <taxon>Gammaproteobacteria</taxon>
        <taxon>Aeromonadales</taxon>
        <taxon>Succinivibrionaceae</taxon>
        <taxon>Anaerobiospirillum</taxon>
    </lineage>
</organism>
<proteinExistence type="predicted"/>
<evidence type="ECO:0000313" key="2">
    <source>
        <dbReference type="EMBL" id="HIX57721.1"/>
    </source>
</evidence>
<dbReference type="Proteomes" id="UP000886829">
    <property type="component" value="Unassembled WGS sequence"/>
</dbReference>